<dbReference type="InterPro" id="IPR010466">
    <property type="entry name" value="DUF1058"/>
</dbReference>
<dbReference type="Gene3D" id="2.30.30.40">
    <property type="entry name" value="SH3 Domains"/>
    <property type="match status" value="1"/>
</dbReference>
<comment type="caution">
    <text evidence="1">The sequence shown here is derived from an EMBL/GenBank/DDBJ whole genome shotgun (WGS) entry which is preliminary data.</text>
</comment>
<name>A0A437MHN9_9PROT</name>
<gene>
    <name evidence="1" type="ORF">EOD42_09560</name>
</gene>
<dbReference type="AlphaFoldDB" id="A0A437MHN9"/>
<protein>
    <recommendedName>
        <fullName evidence="3">SH3b domain-containing protein</fullName>
    </recommendedName>
</protein>
<evidence type="ECO:0000313" key="1">
    <source>
        <dbReference type="EMBL" id="RVT97125.1"/>
    </source>
</evidence>
<evidence type="ECO:0008006" key="3">
    <source>
        <dbReference type="Google" id="ProtNLM"/>
    </source>
</evidence>
<accession>A0A437MHN9</accession>
<organism evidence="1 2">
    <name type="scientific">Rhodovarius crocodyli</name>
    <dbReference type="NCBI Taxonomy" id="1979269"/>
    <lineage>
        <taxon>Bacteria</taxon>
        <taxon>Pseudomonadati</taxon>
        <taxon>Pseudomonadota</taxon>
        <taxon>Alphaproteobacteria</taxon>
        <taxon>Acetobacterales</taxon>
        <taxon>Roseomonadaceae</taxon>
        <taxon>Rhodovarius</taxon>
    </lineage>
</organism>
<dbReference type="EMBL" id="SACL01000003">
    <property type="protein sequence ID" value="RVT97125.1"/>
    <property type="molecule type" value="Genomic_DNA"/>
</dbReference>
<dbReference type="OrthoDB" id="9810773at2"/>
<dbReference type="Proteomes" id="UP000282957">
    <property type="component" value="Unassembled WGS sequence"/>
</dbReference>
<sequence length="139" mass="16330">MPRFVPLRSDRVNMRVGPDMRFPIEWRYERRDLPVMIVNERDQWRRIRDVDGTEGWVHQSNLLPGRRTFLVRPSQAGEVELRRRPDPEAAVQARLRPGVIGRLRACAAGSDWCEVQARDARGFVRRREIFGVLPDEELN</sequence>
<evidence type="ECO:0000313" key="2">
    <source>
        <dbReference type="Proteomes" id="UP000282957"/>
    </source>
</evidence>
<dbReference type="Pfam" id="PF06347">
    <property type="entry name" value="SH3_4"/>
    <property type="match status" value="2"/>
</dbReference>
<keyword evidence="2" id="KW-1185">Reference proteome</keyword>
<reference evidence="1 2" key="1">
    <citation type="submission" date="2019-01" db="EMBL/GenBank/DDBJ databases">
        <authorList>
            <person name="Chen W.-M."/>
        </authorList>
    </citation>
    <scope>NUCLEOTIDE SEQUENCE [LARGE SCALE GENOMIC DNA]</scope>
    <source>
        <strain evidence="1 2">CCP-6</strain>
    </source>
</reference>
<proteinExistence type="predicted"/>